<keyword evidence="2" id="KW-1185">Reference proteome</keyword>
<sequence length="174" mass="19922">MCSSAPRFEMYEKMGPHTDISIFWPELQYKDDNTDADLEKVKNNAGMPIPKAKRDGLVEEDMITEELVPEEDLIVSRREANKSTIVKSARAQHSARVLCEAKSSWGDDFVSWAEGEYRDMEAKEVWPLCTDDIAYGCYDDDTDKMRIAPHGRRILNGRAIPDKTYDQVVKWGTK</sequence>
<proteinExistence type="predicted"/>
<dbReference type="AlphaFoldDB" id="A0A6A5WYJ0"/>
<gene>
    <name evidence="1" type="ORF">P154DRAFT_597274</name>
</gene>
<protein>
    <submittedName>
        <fullName evidence="1">Uncharacterized protein</fullName>
    </submittedName>
</protein>
<organism evidence="1 2">
    <name type="scientific">Amniculicola lignicola CBS 123094</name>
    <dbReference type="NCBI Taxonomy" id="1392246"/>
    <lineage>
        <taxon>Eukaryota</taxon>
        <taxon>Fungi</taxon>
        <taxon>Dikarya</taxon>
        <taxon>Ascomycota</taxon>
        <taxon>Pezizomycotina</taxon>
        <taxon>Dothideomycetes</taxon>
        <taxon>Pleosporomycetidae</taxon>
        <taxon>Pleosporales</taxon>
        <taxon>Amniculicolaceae</taxon>
        <taxon>Amniculicola</taxon>
    </lineage>
</organism>
<evidence type="ECO:0000313" key="1">
    <source>
        <dbReference type="EMBL" id="KAF2006903.1"/>
    </source>
</evidence>
<dbReference type="EMBL" id="ML977558">
    <property type="protein sequence ID" value="KAF2006903.1"/>
    <property type="molecule type" value="Genomic_DNA"/>
</dbReference>
<name>A0A6A5WYJ0_9PLEO</name>
<reference evidence="1" key="1">
    <citation type="journal article" date="2020" name="Stud. Mycol.">
        <title>101 Dothideomycetes genomes: a test case for predicting lifestyles and emergence of pathogens.</title>
        <authorList>
            <person name="Haridas S."/>
            <person name="Albert R."/>
            <person name="Binder M."/>
            <person name="Bloem J."/>
            <person name="Labutti K."/>
            <person name="Salamov A."/>
            <person name="Andreopoulos B."/>
            <person name="Baker S."/>
            <person name="Barry K."/>
            <person name="Bills G."/>
            <person name="Bluhm B."/>
            <person name="Cannon C."/>
            <person name="Castanera R."/>
            <person name="Culley D."/>
            <person name="Daum C."/>
            <person name="Ezra D."/>
            <person name="Gonzalez J."/>
            <person name="Henrissat B."/>
            <person name="Kuo A."/>
            <person name="Liang C."/>
            <person name="Lipzen A."/>
            <person name="Lutzoni F."/>
            <person name="Magnuson J."/>
            <person name="Mondo S."/>
            <person name="Nolan M."/>
            <person name="Ohm R."/>
            <person name="Pangilinan J."/>
            <person name="Park H.-J."/>
            <person name="Ramirez L."/>
            <person name="Alfaro M."/>
            <person name="Sun H."/>
            <person name="Tritt A."/>
            <person name="Yoshinaga Y."/>
            <person name="Zwiers L.-H."/>
            <person name="Turgeon B."/>
            <person name="Goodwin S."/>
            <person name="Spatafora J."/>
            <person name="Crous P."/>
            <person name="Grigoriev I."/>
        </authorList>
    </citation>
    <scope>NUCLEOTIDE SEQUENCE</scope>
    <source>
        <strain evidence="1">CBS 123094</strain>
    </source>
</reference>
<dbReference type="OrthoDB" id="5365129at2759"/>
<evidence type="ECO:0000313" key="2">
    <source>
        <dbReference type="Proteomes" id="UP000799779"/>
    </source>
</evidence>
<accession>A0A6A5WYJ0</accession>
<dbReference type="Proteomes" id="UP000799779">
    <property type="component" value="Unassembled WGS sequence"/>
</dbReference>